<dbReference type="EMBL" id="GBXM01065126">
    <property type="protein sequence ID" value="JAH43451.1"/>
    <property type="molecule type" value="Transcribed_RNA"/>
</dbReference>
<sequence>MVTIHLCEIAFNNDCHSFLG</sequence>
<accession>A0A0E9SQ75</accession>
<protein>
    <submittedName>
        <fullName evidence="1">Uncharacterized protein</fullName>
    </submittedName>
</protein>
<evidence type="ECO:0000313" key="1">
    <source>
        <dbReference type="EMBL" id="JAH43451.1"/>
    </source>
</evidence>
<name>A0A0E9SQ75_ANGAN</name>
<reference evidence="1" key="1">
    <citation type="submission" date="2014-11" db="EMBL/GenBank/DDBJ databases">
        <authorList>
            <person name="Amaro Gonzalez C."/>
        </authorList>
    </citation>
    <scope>NUCLEOTIDE SEQUENCE</scope>
</reference>
<dbReference type="AlphaFoldDB" id="A0A0E9SQ75"/>
<reference evidence="1" key="2">
    <citation type="journal article" date="2015" name="Fish Shellfish Immunol.">
        <title>Early steps in the European eel (Anguilla anguilla)-Vibrio vulnificus interaction in the gills: Role of the RtxA13 toxin.</title>
        <authorList>
            <person name="Callol A."/>
            <person name="Pajuelo D."/>
            <person name="Ebbesson L."/>
            <person name="Teles M."/>
            <person name="MacKenzie S."/>
            <person name="Amaro C."/>
        </authorList>
    </citation>
    <scope>NUCLEOTIDE SEQUENCE</scope>
</reference>
<organism evidence="1">
    <name type="scientific">Anguilla anguilla</name>
    <name type="common">European freshwater eel</name>
    <name type="synonym">Muraena anguilla</name>
    <dbReference type="NCBI Taxonomy" id="7936"/>
    <lineage>
        <taxon>Eukaryota</taxon>
        <taxon>Metazoa</taxon>
        <taxon>Chordata</taxon>
        <taxon>Craniata</taxon>
        <taxon>Vertebrata</taxon>
        <taxon>Euteleostomi</taxon>
        <taxon>Actinopterygii</taxon>
        <taxon>Neopterygii</taxon>
        <taxon>Teleostei</taxon>
        <taxon>Anguilliformes</taxon>
        <taxon>Anguillidae</taxon>
        <taxon>Anguilla</taxon>
    </lineage>
</organism>
<proteinExistence type="predicted"/>